<reference evidence="2" key="2">
    <citation type="submission" date="2015-01" db="EMBL/GenBank/DDBJ databases">
        <title>Evolutionary Origins and Diversification of the Mycorrhizal Mutualists.</title>
        <authorList>
            <consortium name="DOE Joint Genome Institute"/>
            <consortium name="Mycorrhizal Genomics Consortium"/>
            <person name="Kohler A."/>
            <person name="Kuo A."/>
            <person name="Nagy L.G."/>
            <person name="Floudas D."/>
            <person name="Copeland A."/>
            <person name="Barry K.W."/>
            <person name="Cichocki N."/>
            <person name="Veneault-Fourrey C."/>
            <person name="LaButti K."/>
            <person name="Lindquist E.A."/>
            <person name="Lipzen A."/>
            <person name="Lundell T."/>
            <person name="Morin E."/>
            <person name="Murat C."/>
            <person name="Riley R."/>
            <person name="Ohm R."/>
            <person name="Sun H."/>
            <person name="Tunlid A."/>
            <person name="Henrissat B."/>
            <person name="Grigoriev I.V."/>
            <person name="Hibbett D.S."/>
            <person name="Martin F."/>
        </authorList>
    </citation>
    <scope>NUCLEOTIDE SEQUENCE [LARGE SCALE GENOMIC DNA]</scope>
    <source>
        <strain evidence="2">h7</strain>
    </source>
</reference>
<dbReference type="Proteomes" id="UP000053424">
    <property type="component" value="Unassembled WGS sequence"/>
</dbReference>
<protein>
    <submittedName>
        <fullName evidence="1">Uncharacterized protein</fullName>
    </submittedName>
</protein>
<gene>
    <name evidence="1" type="ORF">M413DRAFT_22102</name>
</gene>
<organism evidence="1 2">
    <name type="scientific">Hebeloma cylindrosporum</name>
    <dbReference type="NCBI Taxonomy" id="76867"/>
    <lineage>
        <taxon>Eukaryota</taxon>
        <taxon>Fungi</taxon>
        <taxon>Dikarya</taxon>
        <taxon>Basidiomycota</taxon>
        <taxon>Agaricomycotina</taxon>
        <taxon>Agaricomycetes</taxon>
        <taxon>Agaricomycetidae</taxon>
        <taxon>Agaricales</taxon>
        <taxon>Agaricineae</taxon>
        <taxon>Hymenogastraceae</taxon>
        <taxon>Hebeloma</taxon>
    </lineage>
</organism>
<sequence length="76" mass="8350">MTPGREAQNKSVSPAKDDHEVTFGIADVFSLLGEVSVRLQPLEDTLGINVLDFFNSKFCPVASSKHRSQKLSCVKK</sequence>
<evidence type="ECO:0000313" key="1">
    <source>
        <dbReference type="EMBL" id="KIM47431.1"/>
    </source>
</evidence>
<evidence type="ECO:0000313" key="2">
    <source>
        <dbReference type="Proteomes" id="UP000053424"/>
    </source>
</evidence>
<proteinExistence type="predicted"/>
<name>A0A0C3CU61_HEBCY</name>
<dbReference type="EMBL" id="KN831769">
    <property type="protein sequence ID" value="KIM47431.1"/>
    <property type="molecule type" value="Genomic_DNA"/>
</dbReference>
<reference evidence="1 2" key="1">
    <citation type="submission" date="2014-04" db="EMBL/GenBank/DDBJ databases">
        <authorList>
            <consortium name="DOE Joint Genome Institute"/>
            <person name="Kuo A."/>
            <person name="Gay G."/>
            <person name="Dore J."/>
            <person name="Kohler A."/>
            <person name="Nagy L.G."/>
            <person name="Floudas D."/>
            <person name="Copeland A."/>
            <person name="Barry K.W."/>
            <person name="Cichocki N."/>
            <person name="Veneault-Fourrey C."/>
            <person name="LaButti K."/>
            <person name="Lindquist E.A."/>
            <person name="Lipzen A."/>
            <person name="Lundell T."/>
            <person name="Morin E."/>
            <person name="Murat C."/>
            <person name="Sun H."/>
            <person name="Tunlid A."/>
            <person name="Henrissat B."/>
            <person name="Grigoriev I.V."/>
            <person name="Hibbett D.S."/>
            <person name="Martin F."/>
            <person name="Nordberg H.P."/>
            <person name="Cantor M.N."/>
            <person name="Hua S.X."/>
        </authorList>
    </citation>
    <scope>NUCLEOTIDE SEQUENCE [LARGE SCALE GENOMIC DNA]</scope>
    <source>
        <strain evidence="2">h7</strain>
    </source>
</reference>
<dbReference type="AlphaFoldDB" id="A0A0C3CU61"/>
<dbReference type="HOGENOM" id="CLU_2654765_0_0_1"/>
<keyword evidence="2" id="KW-1185">Reference proteome</keyword>
<accession>A0A0C3CU61</accession>